<keyword evidence="7 12" id="KW-0675">Receptor</keyword>
<dbReference type="AlphaFoldDB" id="A0AAV6S2I1"/>
<feature type="transmembrane region" description="Helical" evidence="10">
    <location>
        <begin position="155"/>
        <end position="175"/>
    </location>
</feature>
<keyword evidence="3 10" id="KW-0812">Transmembrane</keyword>
<feature type="region of interest" description="Disordered" evidence="9">
    <location>
        <begin position="419"/>
        <end position="454"/>
    </location>
</feature>
<evidence type="ECO:0000256" key="7">
    <source>
        <dbReference type="ARBA" id="ARBA00023170"/>
    </source>
</evidence>
<evidence type="ECO:0000259" key="11">
    <source>
        <dbReference type="PROSITE" id="PS50262"/>
    </source>
</evidence>
<evidence type="ECO:0000256" key="2">
    <source>
        <dbReference type="ARBA" id="ARBA00022475"/>
    </source>
</evidence>
<gene>
    <name evidence="12" type="ORF">JOB18_015246</name>
</gene>
<keyword evidence="13" id="KW-1185">Reference proteome</keyword>
<dbReference type="SMART" id="SM01381">
    <property type="entry name" value="7TM_GPCR_Srsx"/>
    <property type="match status" value="1"/>
</dbReference>
<evidence type="ECO:0000313" key="12">
    <source>
        <dbReference type="EMBL" id="KAG7511961.1"/>
    </source>
</evidence>
<dbReference type="PROSITE" id="PS50262">
    <property type="entry name" value="G_PROTEIN_RECEP_F1_2"/>
    <property type="match status" value="1"/>
</dbReference>
<comment type="caution">
    <text evidence="12">The sequence shown here is derived from an EMBL/GenBank/DDBJ whole genome shotgun (WGS) entry which is preliminary data.</text>
</comment>
<evidence type="ECO:0000256" key="4">
    <source>
        <dbReference type="ARBA" id="ARBA00022989"/>
    </source>
</evidence>
<organism evidence="12 13">
    <name type="scientific">Solea senegalensis</name>
    <name type="common">Senegalese sole</name>
    <dbReference type="NCBI Taxonomy" id="28829"/>
    <lineage>
        <taxon>Eukaryota</taxon>
        <taxon>Metazoa</taxon>
        <taxon>Chordata</taxon>
        <taxon>Craniata</taxon>
        <taxon>Vertebrata</taxon>
        <taxon>Euteleostomi</taxon>
        <taxon>Actinopterygii</taxon>
        <taxon>Neopterygii</taxon>
        <taxon>Teleostei</taxon>
        <taxon>Neoteleostei</taxon>
        <taxon>Acanthomorphata</taxon>
        <taxon>Carangaria</taxon>
        <taxon>Pleuronectiformes</taxon>
        <taxon>Pleuronectoidei</taxon>
        <taxon>Soleidae</taxon>
        <taxon>Solea</taxon>
    </lineage>
</organism>
<evidence type="ECO:0000256" key="10">
    <source>
        <dbReference type="SAM" id="Phobius"/>
    </source>
</evidence>
<feature type="compositionally biased region" description="Basic and acidic residues" evidence="9">
    <location>
        <begin position="419"/>
        <end position="429"/>
    </location>
</feature>
<dbReference type="GO" id="GO:0004930">
    <property type="term" value="F:G protein-coupled receptor activity"/>
    <property type="evidence" value="ECO:0007669"/>
    <property type="project" value="UniProtKB-KW"/>
</dbReference>
<feature type="domain" description="G-protein coupled receptors family 1 profile" evidence="11">
    <location>
        <begin position="55"/>
        <end position="389"/>
    </location>
</feature>
<accession>A0AAV6S2I1</accession>
<dbReference type="FunFam" id="1.20.1070.10:FF:000497">
    <property type="entry name" value="Predicted protein"/>
    <property type="match status" value="1"/>
</dbReference>
<evidence type="ECO:0000256" key="6">
    <source>
        <dbReference type="ARBA" id="ARBA00023136"/>
    </source>
</evidence>
<feature type="transmembrane region" description="Helical" evidence="10">
    <location>
        <begin position="43"/>
        <end position="64"/>
    </location>
</feature>
<dbReference type="PROSITE" id="PS00237">
    <property type="entry name" value="G_PROTEIN_RECEP_F1_1"/>
    <property type="match status" value="1"/>
</dbReference>
<reference evidence="12 13" key="1">
    <citation type="journal article" date="2021" name="Sci. Rep.">
        <title>Chromosome anchoring in Senegalese sole (Solea senegalensis) reveals sex-associated markers and genome rearrangements in flatfish.</title>
        <authorList>
            <person name="Guerrero-Cozar I."/>
            <person name="Gomez-Garrido J."/>
            <person name="Berbel C."/>
            <person name="Martinez-Blanch J.F."/>
            <person name="Alioto T."/>
            <person name="Claros M.G."/>
            <person name="Gagnaire P.A."/>
            <person name="Manchado M."/>
        </authorList>
    </citation>
    <scope>NUCLEOTIDE SEQUENCE [LARGE SCALE GENOMIC DNA]</scope>
    <source>
        <strain evidence="12">Sse05_10M</strain>
    </source>
</reference>
<keyword evidence="8" id="KW-0807">Transducer</keyword>
<keyword evidence="2" id="KW-1003">Cell membrane</keyword>
<comment type="subcellular location">
    <subcellularLocation>
        <location evidence="1">Cell membrane</location>
        <topology evidence="1">Multi-pass membrane protein</topology>
    </subcellularLocation>
</comment>
<evidence type="ECO:0000256" key="9">
    <source>
        <dbReference type="SAM" id="MobiDB-lite"/>
    </source>
</evidence>
<proteinExistence type="predicted"/>
<sequence>MEDLGSSWSEPGPPLLTTAAANASWTAGAGSAVSGRTQLVLEILIVLMCVGAVTGNILVIVIVAATKTLHSVTSVLIMNLAVSDLLVGVGVMPFVALSVTNHRWVDYHDLCLYVGYTSSVYCTASVLTVAAIALDRYHSIMDCLRYSSRCTLWRTCAVVLWIWLQALATSCPPLLGWSSITYVVPMCNCAVNWASSPSYTAVMASLSYLLPAVVILFCYLNIVKVARSHARRIHTLEDSVQRSRDPAPGVSAHRNCEGLHSPTTLICHISGQFVSDVRREDVNIISPSLQTTAPEQNNSMSRRLVSFLAQSTSQTPPQNSQQHQNHHGVARLFLVISAFFLCWTPYIGVALVQATETAISGQSTLIPPCAVTFSYWMVLLNSDINPLLYALLSKRFQSALEALRQKIRARLGSVVGREGEVRAEGDNGKGSEPCTQNTTHSGPPSNSESSNSDFSKYSPSIYTVQEHICKVYQTSSLPMWSEAGRDRRTDCLQVPSLPQEGNRLPFSALTRERQATFFYGQITVRVEHDVG</sequence>
<evidence type="ECO:0000256" key="5">
    <source>
        <dbReference type="ARBA" id="ARBA00023040"/>
    </source>
</evidence>
<feature type="compositionally biased region" description="Low complexity" evidence="9">
    <location>
        <begin position="441"/>
        <end position="454"/>
    </location>
</feature>
<dbReference type="PANTHER" id="PTHR22752:SF13">
    <property type="entry name" value="5-HYDROXYTRYPTAMINE RECEPTOR 1B"/>
    <property type="match status" value="1"/>
</dbReference>
<name>A0AAV6S2I1_SOLSE</name>
<dbReference type="Pfam" id="PF00001">
    <property type="entry name" value="7tm_1"/>
    <property type="match status" value="1"/>
</dbReference>
<protein>
    <submittedName>
        <fullName evidence="12">5-hydroxytryptamine receptor 1D-like</fullName>
    </submittedName>
</protein>
<dbReference type="CDD" id="cd00637">
    <property type="entry name" value="7tm_classA_rhodopsin-like"/>
    <property type="match status" value="1"/>
</dbReference>
<dbReference type="SUPFAM" id="SSF81321">
    <property type="entry name" value="Family A G protein-coupled receptor-like"/>
    <property type="match status" value="1"/>
</dbReference>
<evidence type="ECO:0000256" key="3">
    <source>
        <dbReference type="ARBA" id="ARBA00022692"/>
    </source>
</evidence>
<feature type="transmembrane region" description="Helical" evidence="10">
    <location>
        <begin position="76"/>
        <end position="100"/>
    </location>
</feature>
<dbReference type="GO" id="GO:0005886">
    <property type="term" value="C:plasma membrane"/>
    <property type="evidence" value="ECO:0007669"/>
    <property type="project" value="UniProtKB-SubCell"/>
</dbReference>
<keyword evidence="5" id="KW-0297">G-protein coupled receptor</keyword>
<feature type="transmembrane region" description="Helical" evidence="10">
    <location>
        <begin position="332"/>
        <end position="353"/>
    </location>
</feature>
<keyword evidence="6 10" id="KW-0472">Membrane</keyword>
<dbReference type="InterPro" id="IPR000276">
    <property type="entry name" value="GPCR_Rhodpsn"/>
</dbReference>
<dbReference type="InterPro" id="IPR017452">
    <property type="entry name" value="GPCR_Rhodpsn_7TM"/>
</dbReference>
<dbReference type="PANTHER" id="PTHR22752">
    <property type="entry name" value="G PROTEIN-COUPLED RECEPTOR"/>
    <property type="match status" value="1"/>
</dbReference>
<dbReference type="EMBL" id="JAGKHQ010000007">
    <property type="protein sequence ID" value="KAG7511961.1"/>
    <property type="molecule type" value="Genomic_DNA"/>
</dbReference>
<dbReference type="Proteomes" id="UP000693946">
    <property type="component" value="Linkage Group LG15"/>
</dbReference>
<evidence type="ECO:0000256" key="1">
    <source>
        <dbReference type="ARBA" id="ARBA00004651"/>
    </source>
</evidence>
<evidence type="ECO:0000256" key="8">
    <source>
        <dbReference type="ARBA" id="ARBA00023224"/>
    </source>
</evidence>
<feature type="transmembrane region" description="Helical" evidence="10">
    <location>
        <begin position="112"/>
        <end position="134"/>
    </location>
</feature>
<keyword evidence="4 10" id="KW-1133">Transmembrane helix</keyword>
<evidence type="ECO:0000313" key="13">
    <source>
        <dbReference type="Proteomes" id="UP000693946"/>
    </source>
</evidence>
<feature type="transmembrane region" description="Helical" evidence="10">
    <location>
        <begin position="201"/>
        <end position="222"/>
    </location>
</feature>